<feature type="compositionally biased region" description="Low complexity" evidence="18">
    <location>
        <begin position="1095"/>
        <end position="1108"/>
    </location>
</feature>
<evidence type="ECO:0000256" key="11">
    <source>
        <dbReference type="ARBA" id="ARBA00022946"/>
    </source>
</evidence>
<evidence type="ECO:0000256" key="10">
    <source>
        <dbReference type="ARBA" id="ARBA00022833"/>
    </source>
</evidence>
<dbReference type="PROSITE" id="PS50865">
    <property type="entry name" value="ZF_MYND_2"/>
    <property type="match status" value="1"/>
</dbReference>
<evidence type="ECO:0000256" key="17">
    <source>
        <dbReference type="PROSITE-ProRule" id="PRU00134"/>
    </source>
</evidence>
<dbReference type="PANTHER" id="PTHR32523">
    <property type="entry name" value="PHYTOL KINASE 1, CHLOROPLASTIC"/>
    <property type="match status" value="1"/>
</dbReference>
<evidence type="ECO:0000256" key="18">
    <source>
        <dbReference type="SAM" id="MobiDB-lite"/>
    </source>
</evidence>
<evidence type="ECO:0000256" key="4">
    <source>
        <dbReference type="ARBA" id="ARBA00022640"/>
    </source>
</evidence>
<evidence type="ECO:0000256" key="5">
    <source>
        <dbReference type="ARBA" id="ARBA00022679"/>
    </source>
</evidence>
<evidence type="ECO:0000256" key="3">
    <source>
        <dbReference type="ARBA" id="ARBA00022528"/>
    </source>
</evidence>
<accession>A0A835VX55</accession>
<keyword evidence="10" id="KW-0862">Zinc</keyword>
<comment type="pathway">
    <text evidence="14">Cofactor biosynthesis; tocopherol biosynthesis.</text>
</comment>
<dbReference type="Proteomes" id="UP000650467">
    <property type="component" value="Unassembled WGS sequence"/>
</dbReference>
<feature type="compositionally biased region" description="Low complexity" evidence="18">
    <location>
        <begin position="231"/>
        <end position="256"/>
    </location>
</feature>
<keyword evidence="9" id="KW-0418">Kinase</keyword>
<reference evidence="21" key="1">
    <citation type="journal article" date="2020" name="bioRxiv">
        <title>Comparative genomics of Chlamydomonas.</title>
        <authorList>
            <person name="Craig R.J."/>
            <person name="Hasan A.R."/>
            <person name="Ness R.W."/>
            <person name="Keightley P.D."/>
        </authorList>
    </citation>
    <scope>NUCLEOTIDE SEQUENCE</scope>
    <source>
        <strain evidence="21">SAG 7.73</strain>
    </source>
</reference>
<evidence type="ECO:0000313" key="22">
    <source>
        <dbReference type="Proteomes" id="UP000650467"/>
    </source>
</evidence>
<evidence type="ECO:0000313" key="21">
    <source>
        <dbReference type="EMBL" id="KAG2428366.1"/>
    </source>
</evidence>
<evidence type="ECO:0000259" key="20">
    <source>
        <dbReference type="PROSITE" id="PS50865"/>
    </source>
</evidence>
<evidence type="ECO:0000256" key="7">
    <source>
        <dbReference type="ARBA" id="ARBA00022723"/>
    </source>
</evidence>
<dbReference type="AlphaFoldDB" id="A0A835VX55"/>
<dbReference type="InterPro" id="IPR039606">
    <property type="entry name" value="Phytol/farnesol_kinase"/>
</dbReference>
<dbReference type="GO" id="GO:0010276">
    <property type="term" value="F:phytol kinase activity"/>
    <property type="evidence" value="ECO:0007669"/>
    <property type="project" value="UniProtKB-EC"/>
</dbReference>
<feature type="transmembrane region" description="Helical" evidence="19">
    <location>
        <begin position="56"/>
        <end position="74"/>
    </location>
</feature>
<gene>
    <name evidence="21" type="ORF">HXX76_010510</name>
</gene>
<keyword evidence="22" id="KW-1185">Reference proteome</keyword>
<dbReference type="GO" id="GO:0016020">
    <property type="term" value="C:membrane"/>
    <property type="evidence" value="ECO:0007669"/>
    <property type="project" value="UniProtKB-SubCell"/>
</dbReference>
<keyword evidence="11" id="KW-0809">Transit peptide</keyword>
<dbReference type="EMBL" id="JAEHOC010000035">
    <property type="protein sequence ID" value="KAG2428366.1"/>
    <property type="molecule type" value="Genomic_DNA"/>
</dbReference>
<feature type="compositionally biased region" description="Gly residues" evidence="18">
    <location>
        <begin position="944"/>
        <end position="955"/>
    </location>
</feature>
<evidence type="ECO:0000256" key="2">
    <source>
        <dbReference type="ARBA" id="ARBA00010794"/>
    </source>
</evidence>
<evidence type="ECO:0000256" key="9">
    <source>
        <dbReference type="ARBA" id="ARBA00022777"/>
    </source>
</evidence>
<dbReference type="Gene3D" id="6.10.140.2220">
    <property type="match status" value="1"/>
</dbReference>
<feature type="compositionally biased region" description="Basic residues" evidence="18">
    <location>
        <begin position="1109"/>
        <end position="1120"/>
    </location>
</feature>
<keyword evidence="13 19" id="KW-0472">Membrane</keyword>
<evidence type="ECO:0000256" key="19">
    <source>
        <dbReference type="SAM" id="Phobius"/>
    </source>
</evidence>
<keyword evidence="8 17" id="KW-0863">Zinc-finger</keyword>
<keyword evidence="5" id="KW-0808">Transferase</keyword>
<evidence type="ECO:0000256" key="8">
    <source>
        <dbReference type="ARBA" id="ARBA00022771"/>
    </source>
</evidence>
<evidence type="ECO:0000256" key="6">
    <source>
        <dbReference type="ARBA" id="ARBA00022692"/>
    </source>
</evidence>
<feature type="region of interest" description="Disordered" evidence="18">
    <location>
        <begin position="313"/>
        <end position="338"/>
    </location>
</feature>
<comment type="subcellular location">
    <subcellularLocation>
        <location evidence="1">Plastid</location>
        <location evidence="1">Chloroplast membrane</location>
        <topology evidence="1">Multi-pass membrane protein</topology>
    </subcellularLocation>
</comment>
<keyword evidence="7" id="KW-0479">Metal-binding</keyword>
<comment type="similarity">
    <text evidence="2">Belongs to the polyprenol kinase family.</text>
</comment>
<evidence type="ECO:0000256" key="1">
    <source>
        <dbReference type="ARBA" id="ARBA00004508"/>
    </source>
</evidence>
<feature type="compositionally biased region" description="Basic and acidic residues" evidence="18">
    <location>
        <begin position="258"/>
        <end position="275"/>
    </location>
</feature>
<name>A0A835VX55_CHLIN</name>
<dbReference type="InterPro" id="IPR002893">
    <property type="entry name" value="Znf_MYND"/>
</dbReference>
<evidence type="ECO:0000256" key="14">
    <source>
        <dbReference type="ARBA" id="ARBA00024015"/>
    </source>
</evidence>
<feature type="compositionally biased region" description="Low complexity" evidence="18">
    <location>
        <begin position="313"/>
        <end position="323"/>
    </location>
</feature>
<dbReference type="PANTHER" id="PTHR32523:SF8">
    <property type="entry name" value="DOLICHOL KINASE"/>
    <property type="match status" value="1"/>
</dbReference>
<keyword evidence="6 19" id="KW-0812">Transmembrane</keyword>
<evidence type="ECO:0000256" key="13">
    <source>
        <dbReference type="ARBA" id="ARBA00023136"/>
    </source>
</evidence>
<proteinExistence type="inferred from homology"/>
<keyword evidence="4" id="KW-0934">Plastid</keyword>
<evidence type="ECO:0000256" key="12">
    <source>
        <dbReference type="ARBA" id="ARBA00022989"/>
    </source>
</evidence>
<feature type="domain" description="MYND-type" evidence="20">
    <location>
        <begin position="1204"/>
        <end position="1248"/>
    </location>
</feature>
<dbReference type="Pfam" id="PF01753">
    <property type="entry name" value="zf-MYND"/>
    <property type="match status" value="1"/>
</dbReference>
<feature type="region of interest" description="Disordered" evidence="18">
    <location>
        <begin position="1075"/>
        <end position="1127"/>
    </location>
</feature>
<dbReference type="GO" id="GO:0008270">
    <property type="term" value="F:zinc ion binding"/>
    <property type="evidence" value="ECO:0007669"/>
    <property type="project" value="UniProtKB-KW"/>
</dbReference>
<keyword evidence="12 19" id="KW-1133">Transmembrane helix</keyword>
<comment type="caution">
    <text evidence="21">The sequence shown here is derived from an EMBL/GenBank/DDBJ whole genome shotgun (WGS) entry which is preliminary data.</text>
</comment>
<sequence length="1273" mass="129853">MLEVRKSGVTLLASGLVRGDAFSVYAQILSEVQADARYFTAAISRAGQDRLFAPDLILLVSIFDIVFSATLALLRAGMDFTLEVHHTRAEVLAALARSAVLEHAAAALLCLDEALTVAFAAAQAADEDVAAHGLSGQGDAAAGDGNGAGLGAGPAGVTDAAAAAQGIDAAADEGHSVHRSGAAVRPAVSDQLYEEIVFVRSNYDALLERVHSLLDRYEDWPSPAPAPAPGRPAALVPPAAAAAPPGASAAAVPTAPDMQRRQMWEQHKQQEEQRRQQRQELLLQIFSGPALQLLSALSLEQARAWEQQQQQQGMGLAQAASQAEGPGTSAPGVTASTAPAVARQRAGGVAGSGTVPWLRRGERAAWGPAAVPAVCSDGAHGGVLEAGAQLVFSLEAAAYVLGYRAAADPDPGAAATAAGAAAGSVQQQQWQQQQERSRALSLHYRAEHVFGVLQRCAAAVQPAVQGHEPPQPRDHQRILQRWWGVLHVLVRLFGQLRPRQAAARLPALWMLVVPALPLLVHFRELHWEALGQLADVLASPAPADQAAVAAAAPAAAADSGSSSSTRQHADPAGCGHSLRCALDAGLLPALEQLLRGAVAGIAAPGPSVSAPVVNAGSAGSALATLLCESGVWPAVLAHGPVEQVVPLVATLGRVAAVVADAAAPASVANGFSYAAGKSLRFTACVCLSLAALLEQQQQQAVAVAVAAAGQGAAPAGSAAAGAQVGQVGQEEAGMPSHADGLALSHWLGCKRGRGEGAAAGMGPGGAVAATAAAVQRHRHRQWLADWAALQWLPVLLQPRVVRLMADPMLGSPPAHVARLGALLTARLSRSLVSLCRHYLAAVWRYSRSERAAGGQPLFREVLRLVVLTAAGADAVMARLAAQTLCLAWHAALSGATTTSSIGLSAALADAAALFGAAVQRLQATDGAAGSGSAAAAGAAAAAGGRTGGADGGGRQATGPEPGAPDPGQAGCGGWDPEATADAAALAAAVMDMAEVDVAHTWFDNALNAQDDIYSLVVLPGSTDGTISGAELLMWLQRFGLRQRPRLEAVLWAPYREEEEPQAPAAAAASAAAAATAAVSRSARPHHQHQGGAAVGRQQLQQPRQQQLQLRRRSGRGRRGGRHLDDTDARCALVRDPKVLAQQLLHASRPAAVVEEARARAAGAAAATGAAGASGSAAGAAGASGTSVPPRWNVAGVGLCCNPPCRNLDGPTVLLPPGAAKVCARCRAVCYCCGACQLAHWRHGHEQECAGNADTSLNRSFLAVASYYGVVPGA</sequence>
<feature type="region of interest" description="Disordered" evidence="18">
    <location>
        <begin position="944"/>
        <end position="976"/>
    </location>
</feature>
<organism evidence="21 22">
    <name type="scientific">Chlamydomonas incerta</name>
    <dbReference type="NCBI Taxonomy" id="51695"/>
    <lineage>
        <taxon>Eukaryota</taxon>
        <taxon>Viridiplantae</taxon>
        <taxon>Chlorophyta</taxon>
        <taxon>core chlorophytes</taxon>
        <taxon>Chlorophyceae</taxon>
        <taxon>CS clade</taxon>
        <taxon>Chlamydomonadales</taxon>
        <taxon>Chlamydomonadaceae</taxon>
        <taxon>Chlamydomonas</taxon>
    </lineage>
</organism>
<keyword evidence="3" id="KW-0150">Chloroplast</keyword>
<comment type="catalytic activity">
    <reaction evidence="16">
        <text>phytol + CTP = phytyl phosphate + CDP + H(+)</text>
        <dbReference type="Rhea" id="RHEA:38055"/>
        <dbReference type="ChEBI" id="CHEBI:15378"/>
        <dbReference type="ChEBI" id="CHEBI:17327"/>
        <dbReference type="ChEBI" id="CHEBI:37563"/>
        <dbReference type="ChEBI" id="CHEBI:58069"/>
        <dbReference type="ChEBI" id="CHEBI:75483"/>
        <dbReference type="EC" id="2.7.1.182"/>
    </reaction>
</comment>
<protein>
    <recommendedName>
        <fullName evidence="15">phytol kinase</fullName>
        <ecNumber evidence="15">2.7.1.182</ecNumber>
    </recommendedName>
</protein>
<dbReference type="EC" id="2.7.1.182" evidence="15"/>
<dbReference type="GO" id="GO:0009507">
    <property type="term" value="C:chloroplast"/>
    <property type="evidence" value="ECO:0007669"/>
    <property type="project" value="UniProtKB-SubCell"/>
</dbReference>
<evidence type="ECO:0000256" key="15">
    <source>
        <dbReference type="ARBA" id="ARBA00039024"/>
    </source>
</evidence>
<dbReference type="SUPFAM" id="SSF144232">
    <property type="entry name" value="HIT/MYND zinc finger-like"/>
    <property type="match status" value="1"/>
</dbReference>
<feature type="region of interest" description="Disordered" evidence="18">
    <location>
        <begin position="223"/>
        <end position="275"/>
    </location>
</feature>
<evidence type="ECO:0000256" key="16">
    <source>
        <dbReference type="ARBA" id="ARBA00048889"/>
    </source>
</evidence>